<dbReference type="AlphaFoldDB" id="A0A4Z2GY04"/>
<comment type="caution">
    <text evidence="1">The sequence shown here is derived from an EMBL/GenBank/DDBJ whole genome shotgun (WGS) entry which is preliminary data.</text>
</comment>
<gene>
    <name evidence="1" type="ORF">EYF80_031291</name>
</gene>
<name>A0A4Z2GY04_9TELE</name>
<dbReference type="EMBL" id="SRLO01000377">
    <property type="protein sequence ID" value="TNN58488.1"/>
    <property type="molecule type" value="Genomic_DNA"/>
</dbReference>
<reference evidence="1 2" key="1">
    <citation type="submission" date="2019-03" db="EMBL/GenBank/DDBJ databases">
        <title>First draft genome of Liparis tanakae, snailfish: a comprehensive survey of snailfish specific genes.</title>
        <authorList>
            <person name="Kim W."/>
            <person name="Song I."/>
            <person name="Jeong J.-H."/>
            <person name="Kim D."/>
            <person name="Kim S."/>
            <person name="Ryu S."/>
            <person name="Song J.Y."/>
            <person name="Lee S.K."/>
        </authorList>
    </citation>
    <scope>NUCLEOTIDE SEQUENCE [LARGE SCALE GENOMIC DNA]</scope>
    <source>
        <tissue evidence="1">Muscle</tissue>
    </source>
</reference>
<dbReference type="Proteomes" id="UP000314294">
    <property type="component" value="Unassembled WGS sequence"/>
</dbReference>
<proteinExistence type="predicted"/>
<organism evidence="1 2">
    <name type="scientific">Liparis tanakae</name>
    <name type="common">Tanaka's snailfish</name>
    <dbReference type="NCBI Taxonomy" id="230148"/>
    <lineage>
        <taxon>Eukaryota</taxon>
        <taxon>Metazoa</taxon>
        <taxon>Chordata</taxon>
        <taxon>Craniata</taxon>
        <taxon>Vertebrata</taxon>
        <taxon>Euteleostomi</taxon>
        <taxon>Actinopterygii</taxon>
        <taxon>Neopterygii</taxon>
        <taxon>Teleostei</taxon>
        <taxon>Neoteleostei</taxon>
        <taxon>Acanthomorphata</taxon>
        <taxon>Eupercaria</taxon>
        <taxon>Perciformes</taxon>
        <taxon>Cottioidei</taxon>
        <taxon>Cottales</taxon>
        <taxon>Liparidae</taxon>
        <taxon>Liparis</taxon>
    </lineage>
</organism>
<keyword evidence="2" id="KW-1185">Reference proteome</keyword>
<sequence length="111" mass="12265">MLRPWTDPVCLWHSAVTEPGETLTQKADLPRMVLPEELLPDPVLPSRTILRGSASDAASGASQTVARRHIIVHSFNEHRAAESIGAAAVRRSREALQPRCDDVTTQYKLEL</sequence>
<evidence type="ECO:0000313" key="1">
    <source>
        <dbReference type="EMBL" id="TNN58488.1"/>
    </source>
</evidence>
<evidence type="ECO:0000313" key="2">
    <source>
        <dbReference type="Proteomes" id="UP000314294"/>
    </source>
</evidence>
<protein>
    <submittedName>
        <fullName evidence="1">Uncharacterized protein</fullName>
    </submittedName>
</protein>
<accession>A0A4Z2GY04</accession>